<protein>
    <submittedName>
        <fullName evidence="3">KiSS-1 metastasis suppressor</fullName>
    </submittedName>
</protein>
<keyword evidence="2" id="KW-0732">Signal</keyword>
<keyword evidence="4" id="KW-1185">Reference proteome</keyword>
<dbReference type="Proteomes" id="UP000001073">
    <property type="component" value="Chromosome 5"/>
</dbReference>
<feature type="region of interest" description="Disordered" evidence="1">
    <location>
        <begin position="127"/>
        <end position="148"/>
    </location>
</feature>
<dbReference type="EMBL" id="ADFV01075198">
    <property type="status" value="NOT_ANNOTATED_CDS"/>
    <property type="molecule type" value="Genomic_DNA"/>
</dbReference>
<dbReference type="PANTHER" id="PTHR16955">
    <property type="entry name" value="METASTASIS-SUPPRESSOR KISS-1"/>
    <property type="match status" value="1"/>
</dbReference>
<feature type="chain" id="PRO_5014117213" evidence="2">
    <location>
        <begin position="20"/>
        <end position="148"/>
    </location>
</feature>
<organism evidence="3 4">
    <name type="scientific">Nomascus leucogenys</name>
    <name type="common">Northern white-cheeked gibbon</name>
    <name type="synonym">Hylobates leucogenys</name>
    <dbReference type="NCBI Taxonomy" id="61853"/>
    <lineage>
        <taxon>Eukaryota</taxon>
        <taxon>Metazoa</taxon>
        <taxon>Chordata</taxon>
        <taxon>Craniata</taxon>
        <taxon>Vertebrata</taxon>
        <taxon>Euteleostomi</taxon>
        <taxon>Mammalia</taxon>
        <taxon>Eutheria</taxon>
        <taxon>Euarchontoglires</taxon>
        <taxon>Primates</taxon>
        <taxon>Haplorrhini</taxon>
        <taxon>Catarrhini</taxon>
        <taxon>Hylobatidae</taxon>
        <taxon>Nomascus</taxon>
    </lineage>
</organism>
<dbReference type="AlphaFoldDB" id="A0A2I3HFY1"/>
<dbReference type="Ensembl" id="ENSNLET00000049336.1">
    <property type="protein sequence ID" value="ENSNLEP00000042420.1"/>
    <property type="gene ID" value="ENSNLEG00000014233.2"/>
</dbReference>
<sequence length="148" mass="16000">MNSLVSWQLLLFLCATHFGEEGVAKPSFPDPGLIFLCHPVLGQQLESLGLLAPWEQSLPCTERKPAATARLSRRGTSLSPPPESSGSPQRPGLSAPHSRQIPAPQGAVLVQRERDLPNYNWNSFGLRFGKREAAPGNHGRSAGRGAEQ</sequence>
<dbReference type="GO" id="GO:0031773">
    <property type="term" value="F:kisspeptin receptor binding"/>
    <property type="evidence" value="ECO:0007669"/>
    <property type="project" value="TreeGrafter"/>
</dbReference>
<reference evidence="3" key="2">
    <citation type="submission" date="2025-08" db="UniProtKB">
        <authorList>
            <consortium name="Ensembl"/>
        </authorList>
    </citation>
    <scope>IDENTIFICATION</scope>
</reference>
<dbReference type="GO" id="GO:0007204">
    <property type="term" value="P:positive regulation of cytosolic calcium ion concentration"/>
    <property type="evidence" value="ECO:0007669"/>
    <property type="project" value="TreeGrafter"/>
</dbReference>
<dbReference type="GeneTree" id="ENSGT00390000008827"/>
<evidence type="ECO:0000256" key="2">
    <source>
        <dbReference type="SAM" id="SignalP"/>
    </source>
</evidence>
<dbReference type="FunCoup" id="A0A2I3HFY1">
    <property type="interactions" value="324"/>
</dbReference>
<feature type="signal peptide" evidence="2">
    <location>
        <begin position="1"/>
        <end position="19"/>
    </location>
</feature>
<dbReference type="STRING" id="61853.ENSNLEP00000042420"/>
<proteinExistence type="predicted"/>
<dbReference type="GO" id="GO:0007186">
    <property type="term" value="P:G protein-coupled receptor signaling pathway"/>
    <property type="evidence" value="ECO:0007669"/>
    <property type="project" value="TreeGrafter"/>
</dbReference>
<dbReference type="Pfam" id="PF15152">
    <property type="entry name" value="Kisspeptin"/>
    <property type="match status" value="1"/>
</dbReference>
<reference evidence="3" key="3">
    <citation type="submission" date="2025-09" db="UniProtKB">
        <authorList>
            <consortium name="Ensembl"/>
        </authorList>
    </citation>
    <scope>IDENTIFICATION</scope>
</reference>
<accession>A0A2I3HFY1</accession>
<dbReference type="InParanoid" id="A0A2I3HFY1"/>
<reference evidence="3 4" key="1">
    <citation type="submission" date="2012-10" db="EMBL/GenBank/DDBJ databases">
        <authorList>
            <consortium name="Gibbon Genome Sequencing Consortium"/>
        </authorList>
    </citation>
    <scope>NUCLEOTIDE SEQUENCE [LARGE SCALE GENOMIC DNA]</scope>
</reference>
<name>A0A2I3HFY1_NOMLE</name>
<evidence type="ECO:0000313" key="3">
    <source>
        <dbReference type="Ensembl" id="ENSNLEP00000042420.1"/>
    </source>
</evidence>
<gene>
    <name evidence="3" type="primary">KISS1</name>
</gene>
<evidence type="ECO:0000256" key="1">
    <source>
        <dbReference type="SAM" id="MobiDB-lite"/>
    </source>
</evidence>
<dbReference type="PANTHER" id="PTHR16955:SF6">
    <property type="entry name" value="METASTASIS-SUPPRESSOR KISS-1"/>
    <property type="match status" value="1"/>
</dbReference>
<evidence type="ECO:0000313" key="4">
    <source>
        <dbReference type="Proteomes" id="UP000001073"/>
    </source>
</evidence>
<feature type="region of interest" description="Disordered" evidence="1">
    <location>
        <begin position="63"/>
        <end position="109"/>
    </location>
</feature>
<dbReference type="InterPro" id="IPR020207">
    <property type="entry name" value="Metastasis-suppressor_KiSS-1"/>
</dbReference>